<dbReference type="EMBL" id="SOAG01000004">
    <property type="protein sequence ID" value="TDS64396.1"/>
    <property type="molecule type" value="Genomic_DNA"/>
</dbReference>
<evidence type="ECO:0000313" key="2">
    <source>
        <dbReference type="Proteomes" id="UP000295215"/>
    </source>
</evidence>
<gene>
    <name evidence="1" type="ORF">C8P70_104114</name>
</gene>
<dbReference type="Proteomes" id="UP000295215">
    <property type="component" value="Unassembled WGS sequence"/>
</dbReference>
<name>A0A4R7F377_9FLAO</name>
<reference evidence="1 2" key="1">
    <citation type="submission" date="2019-03" db="EMBL/GenBank/DDBJ databases">
        <title>Genomic Encyclopedia of Archaeal and Bacterial Type Strains, Phase II (KMG-II): from individual species to whole genera.</title>
        <authorList>
            <person name="Goeker M."/>
        </authorList>
    </citation>
    <scope>NUCLEOTIDE SEQUENCE [LARGE SCALE GENOMIC DNA]</scope>
    <source>
        <strain evidence="1 2">DSM 28213</strain>
    </source>
</reference>
<evidence type="ECO:0000313" key="1">
    <source>
        <dbReference type="EMBL" id="TDS64396.1"/>
    </source>
</evidence>
<accession>A0A4R7F377</accession>
<proteinExistence type="predicted"/>
<dbReference type="OrthoDB" id="6398067at2"/>
<dbReference type="RefSeq" id="WP_071307408.1">
    <property type="nucleotide sequence ID" value="NZ_SOAG01000004.1"/>
</dbReference>
<sequence>MSELQNFSNSLDETIKDSNLTEINTDLFEVLVDSFLEDGVAKDIPIIGTILKLGKFSMSLKEHLFLKKIVYFISELKDIPPKKRNQMVSEIDESKTYRIKVGEKLIYIIEKCEDHISTEYVAKFFKAFLLEKISYSEFLRCTSIIQNIFIEDFEYFVQSDNLERENRWNEYFSDIEMNLVNAGLCGKDLGEISVRDQDDWKASDKYVVEGGRESLYITDIGIKIKKILK</sequence>
<comment type="caution">
    <text evidence="1">The sequence shown here is derived from an EMBL/GenBank/DDBJ whole genome shotgun (WGS) entry which is preliminary data.</text>
</comment>
<organism evidence="1 2">
    <name type="scientific">Myroides indicus</name>
    <dbReference type="NCBI Taxonomy" id="1323422"/>
    <lineage>
        <taxon>Bacteria</taxon>
        <taxon>Pseudomonadati</taxon>
        <taxon>Bacteroidota</taxon>
        <taxon>Flavobacteriia</taxon>
        <taxon>Flavobacteriales</taxon>
        <taxon>Flavobacteriaceae</taxon>
        <taxon>Myroides</taxon>
    </lineage>
</organism>
<dbReference type="AlphaFoldDB" id="A0A4R7F377"/>
<keyword evidence="2" id="KW-1185">Reference proteome</keyword>
<protein>
    <submittedName>
        <fullName evidence="1">Uncharacterized protein</fullName>
    </submittedName>
</protein>